<organism evidence="1 2">
    <name type="scientific">Sabulicella glaciei</name>
    <dbReference type="NCBI Taxonomy" id="2984948"/>
    <lineage>
        <taxon>Bacteria</taxon>
        <taxon>Pseudomonadati</taxon>
        <taxon>Pseudomonadota</taxon>
        <taxon>Alphaproteobacteria</taxon>
        <taxon>Acetobacterales</taxon>
        <taxon>Acetobacteraceae</taxon>
        <taxon>Sabulicella</taxon>
    </lineage>
</organism>
<comment type="caution">
    <text evidence="1">The sequence shown here is derived from an EMBL/GenBank/DDBJ whole genome shotgun (WGS) entry which is preliminary data.</text>
</comment>
<evidence type="ECO:0000313" key="2">
    <source>
        <dbReference type="Proteomes" id="UP001526430"/>
    </source>
</evidence>
<evidence type="ECO:0008006" key="3">
    <source>
        <dbReference type="Google" id="ProtNLM"/>
    </source>
</evidence>
<proteinExistence type="predicted"/>
<keyword evidence="2" id="KW-1185">Reference proteome</keyword>
<dbReference type="RefSeq" id="WP_301589159.1">
    <property type="nucleotide sequence ID" value="NZ_JAPFQI010000002.1"/>
</dbReference>
<sequence length="299" mass="31249">MRRRIADLRREAGDPRGAMAMLREAEAGFPEAASALRAPLQAAFLDALRRDPPAEAVALHDARPTLVPSGPEGEAALLDLAERLLALDLPGRAATLLRQAVERQPLGESRAALGARLAQLQLTEGEPAAALAALAASGGGALSLALAERRALLAARAEAQRGRRDVATEMLAALGPAGDETRAEILAEARDFAAAAAALSRRLAALTPAEGPLPEAAERVALRIAALLALAGDERGIAALRRSHGGRMRTASLARGFEALTSDPVRGLADLPRLACELNLFRSFPDLRERLRTAALPTG</sequence>
<gene>
    <name evidence="1" type="ORF">OF850_06660</name>
</gene>
<evidence type="ECO:0000313" key="1">
    <source>
        <dbReference type="EMBL" id="MCW8085300.1"/>
    </source>
</evidence>
<accession>A0ABT3NT19</accession>
<reference evidence="1 2" key="1">
    <citation type="submission" date="2022-10" db="EMBL/GenBank/DDBJ databases">
        <title>Roseococcus glaciei nov., sp. nov., isolated from glacier.</title>
        <authorList>
            <person name="Liu Q."/>
            <person name="Xin Y.-H."/>
        </authorList>
    </citation>
    <scope>NUCLEOTIDE SEQUENCE [LARGE SCALE GENOMIC DNA]</scope>
    <source>
        <strain evidence="1 2">MDT2-1-1</strain>
    </source>
</reference>
<dbReference type="Proteomes" id="UP001526430">
    <property type="component" value="Unassembled WGS sequence"/>
</dbReference>
<protein>
    <recommendedName>
        <fullName evidence="3">Tetratricopeptide repeat protein</fullName>
    </recommendedName>
</protein>
<dbReference type="EMBL" id="JAPFQI010000002">
    <property type="protein sequence ID" value="MCW8085300.1"/>
    <property type="molecule type" value="Genomic_DNA"/>
</dbReference>
<name>A0ABT3NT19_9PROT</name>